<dbReference type="PANTHER" id="PTHR40078">
    <property type="entry name" value="INTEGRAL MEMBRANE PROTEIN-RELATED"/>
    <property type="match status" value="1"/>
</dbReference>
<feature type="transmembrane region" description="Helical" evidence="1">
    <location>
        <begin position="67"/>
        <end position="88"/>
    </location>
</feature>
<evidence type="ECO:0000313" key="2">
    <source>
        <dbReference type="EMBL" id="GGL53976.1"/>
    </source>
</evidence>
<feature type="transmembrane region" description="Helical" evidence="1">
    <location>
        <begin position="126"/>
        <end position="144"/>
    </location>
</feature>
<keyword evidence="1" id="KW-1133">Transmembrane helix</keyword>
<dbReference type="InterPro" id="IPR038750">
    <property type="entry name" value="YczE/YyaS-like"/>
</dbReference>
<accession>A0A917S4E3</accession>
<keyword evidence="3" id="KW-1185">Reference proteome</keyword>
<keyword evidence="1" id="KW-0812">Transmembrane</keyword>
<dbReference type="Pfam" id="PF19700">
    <property type="entry name" value="DUF6198"/>
    <property type="match status" value="1"/>
</dbReference>
<name>A0A917S4E3_9ACTN</name>
<protein>
    <submittedName>
        <fullName evidence="2">Membrane protein</fullName>
    </submittedName>
</protein>
<dbReference type="AlphaFoldDB" id="A0A917S4E3"/>
<dbReference type="Proteomes" id="UP000613840">
    <property type="component" value="Unassembled WGS sequence"/>
</dbReference>
<keyword evidence="1" id="KW-0472">Membrane</keyword>
<feature type="transmembrane region" description="Helical" evidence="1">
    <location>
        <begin position="192"/>
        <end position="210"/>
    </location>
</feature>
<comment type="caution">
    <text evidence="2">The sequence shown here is derived from an EMBL/GenBank/DDBJ whole genome shotgun (WGS) entry which is preliminary data.</text>
</comment>
<sequence>MPRNRSSTGLLPLTPLGQLRAGRLPSRLTQLIVGLLIYGFSLSMMLQGALGVAPWDVLHQGIARNLHLSYGLVVIAVSFLVLGLWIPLRQWPGVGTIANAVLVGVSVDIGLALLPTPHLLAERIGFLVIGIVLNGFAGALYIGAQLGPGTRDGLMTGLVARTGLPVWVVRTGIEVLVVIGGFLLGGDLWIGTVAYAVCIGPLVQLFLPWVTVRLAVADPIDTPADTPQARPAGGDKTVCDRA</sequence>
<dbReference type="PANTHER" id="PTHR40078:SF1">
    <property type="entry name" value="INTEGRAL MEMBRANE PROTEIN"/>
    <property type="match status" value="1"/>
</dbReference>
<feature type="transmembrane region" description="Helical" evidence="1">
    <location>
        <begin position="94"/>
        <end position="114"/>
    </location>
</feature>
<dbReference type="EMBL" id="BMMZ01000002">
    <property type="protein sequence ID" value="GGL53976.1"/>
    <property type="molecule type" value="Genomic_DNA"/>
</dbReference>
<feature type="transmembrane region" description="Helical" evidence="1">
    <location>
        <begin position="31"/>
        <end position="55"/>
    </location>
</feature>
<organism evidence="2 3">
    <name type="scientific">Microlunatus endophyticus</name>
    <dbReference type="NCBI Taxonomy" id="1716077"/>
    <lineage>
        <taxon>Bacteria</taxon>
        <taxon>Bacillati</taxon>
        <taxon>Actinomycetota</taxon>
        <taxon>Actinomycetes</taxon>
        <taxon>Propionibacteriales</taxon>
        <taxon>Propionibacteriaceae</taxon>
        <taxon>Microlunatus</taxon>
    </lineage>
</organism>
<feature type="transmembrane region" description="Helical" evidence="1">
    <location>
        <begin position="164"/>
        <end position="185"/>
    </location>
</feature>
<proteinExistence type="predicted"/>
<reference evidence="2" key="2">
    <citation type="submission" date="2020-09" db="EMBL/GenBank/DDBJ databases">
        <authorList>
            <person name="Sun Q."/>
            <person name="Zhou Y."/>
        </authorList>
    </citation>
    <scope>NUCLEOTIDE SEQUENCE</scope>
    <source>
        <strain evidence="2">CGMCC 4.7306</strain>
    </source>
</reference>
<dbReference type="RefSeq" id="WP_229669733.1">
    <property type="nucleotide sequence ID" value="NZ_BMMZ01000002.1"/>
</dbReference>
<evidence type="ECO:0000313" key="3">
    <source>
        <dbReference type="Proteomes" id="UP000613840"/>
    </source>
</evidence>
<reference evidence="2" key="1">
    <citation type="journal article" date="2014" name="Int. J. Syst. Evol. Microbiol.">
        <title>Complete genome sequence of Corynebacterium casei LMG S-19264T (=DSM 44701T), isolated from a smear-ripened cheese.</title>
        <authorList>
            <consortium name="US DOE Joint Genome Institute (JGI-PGF)"/>
            <person name="Walter F."/>
            <person name="Albersmeier A."/>
            <person name="Kalinowski J."/>
            <person name="Ruckert C."/>
        </authorList>
    </citation>
    <scope>NUCLEOTIDE SEQUENCE</scope>
    <source>
        <strain evidence="2">CGMCC 4.7306</strain>
    </source>
</reference>
<gene>
    <name evidence="2" type="ORF">GCM10011575_10460</name>
</gene>
<evidence type="ECO:0000256" key="1">
    <source>
        <dbReference type="SAM" id="Phobius"/>
    </source>
</evidence>